<dbReference type="Gene3D" id="3.20.20.80">
    <property type="entry name" value="Glycosidases"/>
    <property type="match status" value="1"/>
</dbReference>
<evidence type="ECO:0000313" key="2">
    <source>
        <dbReference type="Proteomes" id="UP000283523"/>
    </source>
</evidence>
<dbReference type="SUPFAM" id="SSF51445">
    <property type="entry name" value="(Trans)glycosidases"/>
    <property type="match status" value="1"/>
</dbReference>
<accession>A0A418M4K8</accession>
<keyword evidence="1" id="KW-0378">Hydrolase</keyword>
<keyword evidence="2" id="KW-1185">Reference proteome</keyword>
<dbReference type="InterPro" id="IPR001360">
    <property type="entry name" value="Glyco_hydro_1"/>
</dbReference>
<dbReference type="InterPro" id="IPR017853">
    <property type="entry name" value="GH"/>
</dbReference>
<gene>
    <name evidence="1" type="ORF">DYU11_22200</name>
</gene>
<dbReference type="AlphaFoldDB" id="A0A418M4K8"/>
<dbReference type="GO" id="GO:0004553">
    <property type="term" value="F:hydrolase activity, hydrolyzing O-glycosyl compounds"/>
    <property type="evidence" value="ECO:0007669"/>
    <property type="project" value="InterPro"/>
</dbReference>
<dbReference type="Proteomes" id="UP000283523">
    <property type="component" value="Unassembled WGS sequence"/>
</dbReference>
<dbReference type="RefSeq" id="WP_119669915.1">
    <property type="nucleotide sequence ID" value="NZ_QXED01000006.1"/>
</dbReference>
<dbReference type="GO" id="GO:0005975">
    <property type="term" value="P:carbohydrate metabolic process"/>
    <property type="evidence" value="ECO:0007669"/>
    <property type="project" value="InterPro"/>
</dbReference>
<comment type="caution">
    <text evidence="1">The sequence shown here is derived from an EMBL/GenBank/DDBJ whole genome shotgun (WGS) entry which is preliminary data.</text>
</comment>
<dbReference type="EMBL" id="QXED01000006">
    <property type="protein sequence ID" value="RIV20745.1"/>
    <property type="molecule type" value="Genomic_DNA"/>
</dbReference>
<reference evidence="1 2" key="1">
    <citation type="submission" date="2018-08" db="EMBL/GenBank/DDBJ databases">
        <title>Fibrisoma montanum sp. nov., isolated from Danxia mountain soil.</title>
        <authorList>
            <person name="Huang Y."/>
        </authorList>
    </citation>
    <scope>NUCLEOTIDE SEQUENCE [LARGE SCALE GENOMIC DNA]</scope>
    <source>
        <strain evidence="1 2">HYT19</strain>
    </source>
</reference>
<proteinExistence type="predicted"/>
<protein>
    <submittedName>
        <fullName evidence="1">Glycoside hydrolase</fullName>
    </submittedName>
</protein>
<organism evidence="1 2">
    <name type="scientific">Fibrisoma montanum</name>
    <dbReference type="NCBI Taxonomy" id="2305895"/>
    <lineage>
        <taxon>Bacteria</taxon>
        <taxon>Pseudomonadati</taxon>
        <taxon>Bacteroidota</taxon>
        <taxon>Cytophagia</taxon>
        <taxon>Cytophagales</taxon>
        <taxon>Spirosomataceae</taxon>
        <taxon>Fibrisoma</taxon>
    </lineage>
</organism>
<sequence>MSNRFAGRPDKLRTSSQPSLAMWGGIECTVNRVGEVYQDQVLRTGHHHRPEDMDCLARLGVKTVRYPVLWERTAPFKPDDLNWRWSDERLAVLQQRSIRPVVGLVHHGCGPHYATFERSAFEREFPRYARHVAERYPWVEMYTPINEPLTTARFSGLYGHWYPHASSDRLFVDLLLRECRATVRAMREIRCVQPNAQLVQTDDLGYTHSTSRLAYQAEFENCRRWLTWDLLCGHVTPDHPMWSYLRWAGASEQNLWFHVENPCPPSVIGINHYVTSERYLDDNVRAYPAHQHAGNGRHAYVDTEVVRAAPGQRLGLGKLLMQAWQRYNIPLVVTEAHLGCSVDEQMRWLGESWQQALLARCEGADVQAVTAWAVFGMYDWHCMLTRCENLYEPGVYCLRDGKPEPTDLTRMVQQLAAGESVETLVPRGPGWWQAKPPILCVV</sequence>
<name>A0A418M4K8_9BACT</name>
<dbReference type="OrthoDB" id="9803892at2"/>
<evidence type="ECO:0000313" key="1">
    <source>
        <dbReference type="EMBL" id="RIV20745.1"/>
    </source>
</evidence>
<dbReference type="Pfam" id="PF00232">
    <property type="entry name" value="Glyco_hydro_1"/>
    <property type="match status" value="1"/>
</dbReference>